<dbReference type="PROSITE" id="PS51352">
    <property type="entry name" value="THIOREDOXIN_2"/>
    <property type="match status" value="1"/>
</dbReference>
<dbReference type="GO" id="GO:0016491">
    <property type="term" value="F:oxidoreductase activity"/>
    <property type="evidence" value="ECO:0007669"/>
    <property type="project" value="InterPro"/>
</dbReference>
<sequence length="159" mass="18502">MGNDIETKAELTVKENTGGNKIPEINYVRLDGKKYTNKDIPQNKKIMIVYFNPLCDLCQEETTEILNNINYFQNVEILMISPNSLEQVKQFHNLYKLAQFPQITVLHDAKDDFYRQFDAIGYPSLYLFDEKLEMITKFEAQVGFEEIKNAFEQNASATK</sequence>
<feature type="domain" description="Thioredoxin" evidence="1">
    <location>
        <begin position="16"/>
        <end position="156"/>
    </location>
</feature>
<dbReference type="RefSeq" id="WP_197060073.1">
    <property type="nucleotide sequence ID" value="NZ_BBLT01000005.1"/>
</dbReference>
<dbReference type="STRING" id="153721.MYP_2620"/>
<organism evidence="2 3">
    <name type="scientific">Sporocytophaga myxococcoides</name>
    <dbReference type="NCBI Taxonomy" id="153721"/>
    <lineage>
        <taxon>Bacteria</taxon>
        <taxon>Pseudomonadati</taxon>
        <taxon>Bacteroidota</taxon>
        <taxon>Cytophagia</taxon>
        <taxon>Cytophagales</taxon>
        <taxon>Cytophagaceae</taxon>
        <taxon>Sporocytophaga</taxon>
    </lineage>
</organism>
<name>A0A098LEP3_9BACT</name>
<dbReference type="EMBL" id="BBLT01000005">
    <property type="protein sequence ID" value="GAL85391.1"/>
    <property type="molecule type" value="Genomic_DNA"/>
</dbReference>
<proteinExistence type="predicted"/>
<dbReference type="InterPro" id="IPR050553">
    <property type="entry name" value="Thioredoxin_ResA/DsbE_sf"/>
</dbReference>
<accession>A0A098LEP3</accession>
<reference evidence="2 3" key="1">
    <citation type="submission" date="2014-09" db="EMBL/GenBank/DDBJ databases">
        <title>Sporocytophaga myxococcoides PG-01 genome sequencing.</title>
        <authorList>
            <person name="Liu L."/>
            <person name="Gao P.J."/>
            <person name="Chen G.J."/>
            <person name="Wang L.S."/>
        </authorList>
    </citation>
    <scope>NUCLEOTIDE SEQUENCE [LARGE SCALE GENOMIC DNA]</scope>
    <source>
        <strain evidence="2 3">PG-01</strain>
    </source>
</reference>
<protein>
    <submittedName>
        <fullName evidence="2">Alkyl hydroperoxide reductase</fullName>
    </submittedName>
</protein>
<dbReference type="eggNOG" id="COG0526">
    <property type="taxonomic scope" value="Bacteria"/>
</dbReference>
<dbReference type="AlphaFoldDB" id="A0A098LEP3"/>
<evidence type="ECO:0000259" key="1">
    <source>
        <dbReference type="PROSITE" id="PS51352"/>
    </source>
</evidence>
<dbReference type="InterPro" id="IPR000866">
    <property type="entry name" value="AhpC/TSA"/>
</dbReference>
<keyword evidence="3" id="KW-1185">Reference proteome</keyword>
<dbReference type="SUPFAM" id="SSF52833">
    <property type="entry name" value="Thioredoxin-like"/>
    <property type="match status" value="1"/>
</dbReference>
<dbReference type="InterPro" id="IPR036249">
    <property type="entry name" value="Thioredoxin-like_sf"/>
</dbReference>
<dbReference type="Pfam" id="PF00578">
    <property type="entry name" value="AhpC-TSA"/>
    <property type="match status" value="1"/>
</dbReference>
<evidence type="ECO:0000313" key="3">
    <source>
        <dbReference type="Proteomes" id="UP000030185"/>
    </source>
</evidence>
<dbReference type="Proteomes" id="UP000030185">
    <property type="component" value="Unassembled WGS sequence"/>
</dbReference>
<dbReference type="PANTHER" id="PTHR42852">
    <property type="entry name" value="THIOL:DISULFIDE INTERCHANGE PROTEIN DSBE"/>
    <property type="match status" value="1"/>
</dbReference>
<dbReference type="InterPro" id="IPR013766">
    <property type="entry name" value="Thioredoxin_domain"/>
</dbReference>
<gene>
    <name evidence="2" type="ORF">MYP_2620</name>
</gene>
<dbReference type="Gene3D" id="3.40.30.10">
    <property type="entry name" value="Glutaredoxin"/>
    <property type="match status" value="1"/>
</dbReference>
<dbReference type="PANTHER" id="PTHR42852:SF18">
    <property type="entry name" value="CHROMOSOME UNDETERMINED SCAFFOLD_47, WHOLE GENOME SHOTGUN SEQUENCE"/>
    <property type="match status" value="1"/>
</dbReference>
<evidence type="ECO:0000313" key="2">
    <source>
        <dbReference type="EMBL" id="GAL85391.1"/>
    </source>
</evidence>
<comment type="caution">
    <text evidence="2">The sequence shown here is derived from an EMBL/GenBank/DDBJ whole genome shotgun (WGS) entry which is preliminary data.</text>
</comment>
<dbReference type="GO" id="GO:0016209">
    <property type="term" value="F:antioxidant activity"/>
    <property type="evidence" value="ECO:0007669"/>
    <property type="project" value="InterPro"/>
</dbReference>